<dbReference type="InterPro" id="IPR036640">
    <property type="entry name" value="ABC1_TM_sf"/>
</dbReference>
<protein>
    <submittedName>
        <fullName evidence="14">ATP-binding cassette transporter subfamily C</fullName>
    </submittedName>
</protein>
<dbReference type="EMBL" id="DF237286">
    <property type="protein sequence ID" value="GAQ87187.1"/>
    <property type="molecule type" value="Genomic_DNA"/>
</dbReference>
<proteinExistence type="inferred from homology"/>
<keyword evidence="7 14" id="KW-0067">ATP-binding</keyword>
<keyword evidence="15" id="KW-1185">Reference proteome</keyword>
<feature type="transmembrane region" description="Helical" evidence="11">
    <location>
        <begin position="976"/>
        <end position="1002"/>
    </location>
</feature>
<dbReference type="CDD" id="cd18579">
    <property type="entry name" value="ABC_6TM_ABCC_D1"/>
    <property type="match status" value="1"/>
</dbReference>
<evidence type="ECO:0000256" key="7">
    <source>
        <dbReference type="ARBA" id="ARBA00022840"/>
    </source>
</evidence>
<reference evidence="14 15" key="1">
    <citation type="journal article" date="2014" name="Nat. Commun.">
        <title>Klebsormidium flaccidum genome reveals primary factors for plant terrestrial adaptation.</title>
        <authorList>
            <person name="Hori K."/>
            <person name="Maruyama F."/>
            <person name="Fujisawa T."/>
            <person name="Togashi T."/>
            <person name="Yamamoto N."/>
            <person name="Seo M."/>
            <person name="Sato S."/>
            <person name="Yamada T."/>
            <person name="Mori H."/>
            <person name="Tajima N."/>
            <person name="Moriyama T."/>
            <person name="Ikeuchi M."/>
            <person name="Watanabe M."/>
            <person name="Wada H."/>
            <person name="Kobayashi K."/>
            <person name="Saito M."/>
            <person name="Masuda T."/>
            <person name="Sasaki-Sekimoto Y."/>
            <person name="Mashiguchi K."/>
            <person name="Awai K."/>
            <person name="Shimojima M."/>
            <person name="Masuda S."/>
            <person name="Iwai M."/>
            <person name="Nobusawa T."/>
            <person name="Narise T."/>
            <person name="Kondo S."/>
            <person name="Saito H."/>
            <person name="Sato R."/>
            <person name="Murakawa M."/>
            <person name="Ihara Y."/>
            <person name="Oshima-Yamada Y."/>
            <person name="Ohtaka K."/>
            <person name="Satoh M."/>
            <person name="Sonobe K."/>
            <person name="Ishii M."/>
            <person name="Ohtani R."/>
            <person name="Kanamori-Sato M."/>
            <person name="Honoki R."/>
            <person name="Miyazaki D."/>
            <person name="Mochizuki H."/>
            <person name="Umetsu J."/>
            <person name="Higashi K."/>
            <person name="Shibata D."/>
            <person name="Kamiya Y."/>
            <person name="Sato N."/>
            <person name="Nakamura Y."/>
            <person name="Tabata S."/>
            <person name="Ida S."/>
            <person name="Kurokawa K."/>
            <person name="Ohta H."/>
        </authorList>
    </citation>
    <scope>NUCLEOTIDE SEQUENCE [LARGE SCALE GENOMIC DNA]</scope>
    <source>
        <strain evidence="14 15">NIES-2285</strain>
    </source>
</reference>
<evidence type="ECO:0000256" key="11">
    <source>
        <dbReference type="SAM" id="Phobius"/>
    </source>
</evidence>
<evidence type="ECO:0000256" key="8">
    <source>
        <dbReference type="ARBA" id="ARBA00022989"/>
    </source>
</evidence>
<dbReference type="GO" id="GO:0016887">
    <property type="term" value="F:ATP hydrolysis activity"/>
    <property type="evidence" value="ECO:0007669"/>
    <property type="project" value="InterPro"/>
</dbReference>
<feature type="transmembrane region" description="Helical" evidence="11">
    <location>
        <begin position="148"/>
        <end position="165"/>
    </location>
</feature>
<keyword evidence="5" id="KW-0677">Repeat</keyword>
<sequence>MGCFSRKGGKDGPTSDAGKSQGDDAQAMEEGPSGAPPSPQPSVFSIWFASHLWWIWLTPFMKLGNRRAIQENDLYLLKENERTRRSYQDWCQSYQKVKTKDGLDAGKLQNVPKADQVTGGSVKVPRIVGRILVRSFGREYFTAALNKPVWLIAVIMQVYVLKGLVNLVSKKHQDINLGWGIFLVIAMFLTSVVQSLTQHHCFTGSQRVGMKIRSAVSMAVFDKLLVMRSVALGGTTSGEMMNLLTNDTQKLLECATYFHFVWHGVVEMIVVCIFAVIEAGPAALGGVAIIVLINPIQAWMASVIGKIRNRAVKLTDARVRLVSEVLTGVRVVKYNGWSGSFLARIQGLRSKEMAQISHAGYLRSATSTIKDTITPLASLVTFWIYVSVHGGALRPAVTFATLAFFSILVRVFSLLPTGVQFFAESLVAIRRLDSFLALPNGNDKYSSDRSLQASASNPDAAAVLSNGTFSWSLISTTPLPGTSHDSGTPRPSFSGTPKDSGPSFSEQRSLRGAQGPGMRLQLSHSLGTQKKIASLISEGPVLRAVEFALRRGELVAITGAVGAGKSSLLQAIMGEMECLDGAFWKSEPAAYCPQQPWILNDTIRNNITFGEPYDASRYAAVTHACALDHDIANLPGGHETEIGERGVTLSGGQKARLSLARALYSRAQLLLLDDPLSAVDVPTGRHLTQHALTGPLAQGRARLLVTHQRRCLSACDRVMLMEGGTLRLVESEEELRSIGAVDDDLEGIEEEPIHTSEERVEGHLDSGRSISGGGAGSAASERGGSAPVLGERRLDESAGSVAEARGGLLQDRGAANLHSERKSASAVAEERGGQVPLDLAAVGGVDENAEAEAQALTSASGGSVTSAEVGTVGRDVTKADGVAPLVHGEGTSGAKGQQNGVKQGWKSGQTVVKEDRVEGVVTRETVKSYISAGGGYLMFATVMIVFLIAQGVRVMGDWWLAAWTDQTYQLSAQQFMASYLAFVVGGFLLALVRAFLFTFFALNAAAGLHDNMATHILRAPQVFFDQNPVGRILNRFGKDQSLVDEFLPSTAQVTLELLCSCLGSVIIIGVLVPWFLLVLPPLIITFRYLQRMYVSVSREVKRLEGTTRSPVFALFGAALQGVDSVRAYCAQERFKALFEALIDVNHRCYILFVHGSRWLGVRLDLLAALCVTVAAACVLILRNHIAAGIAGVVLVQSLQLTGLFQYGVRQAAETENFFTSVERISAYTVVEDEEERAPSQTAPVIPDKSWPQDGVIEFRDVTMAYRTDLPPVLRGLSFKVNGREKVGVLGRTGAGKSSLVSNLFRMVYNESCGGEILIDGIDIRTVPLDLLRSKMSIIPQDPVLFEGTVRQNLDPFSVHSDEELLAALDRAHLKTGVAALVQLKKGATEESILKAPVVENGNNFSVGQRQLLCLARALLRNSRVVVMDEATAAVDHDTDQLIQAAVRDVFDNCTVLTIAHRLETIIDCDRVLVLAKGQLAEFDTPVNLLRSATREQTGIFAGMVAQTGSANAEQLLHAAEEAERTRFKRTAPSHTSA</sequence>
<feature type="transmembrane region" description="Helical" evidence="11">
    <location>
        <begin position="1159"/>
        <end position="1181"/>
    </location>
</feature>
<evidence type="ECO:0000313" key="14">
    <source>
        <dbReference type="EMBL" id="GAQ87187.1"/>
    </source>
</evidence>
<keyword evidence="6" id="KW-0547">Nucleotide-binding</keyword>
<accession>A0A1Y1IEQ5</accession>
<dbReference type="CDD" id="cd03244">
    <property type="entry name" value="ABCC_MRP_domain2"/>
    <property type="match status" value="1"/>
</dbReference>
<dbReference type="FunFam" id="3.40.50.300:FF:000163">
    <property type="entry name" value="Multidrug resistance-associated protein member 4"/>
    <property type="match status" value="1"/>
</dbReference>
<evidence type="ECO:0000313" key="15">
    <source>
        <dbReference type="Proteomes" id="UP000054558"/>
    </source>
</evidence>
<evidence type="ECO:0000256" key="1">
    <source>
        <dbReference type="ARBA" id="ARBA00004141"/>
    </source>
</evidence>
<dbReference type="InterPro" id="IPR017871">
    <property type="entry name" value="ABC_transporter-like_CS"/>
</dbReference>
<dbReference type="SMART" id="SM00382">
    <property type="entry name" value="AAA"/>
    <property type="match status" value="2"/>
</dbReference>
<evidence type="ECO:0000259" key="13">
    <source>
        <dbReference type="PROSITE" id="PS50929"/>
    </source>
</evidence>
<dbReference type="GO" id="GO:0055085">
    <property type="term" value="P:transmembrane transport"/>
    <property type="evidence" value="ECO:0000318"/>
    <property type="project" value="GO_Central"/>
</dbReference>
<evidence type="ECO:0000256" key="9">
    <source>
        <dbReference type="ARBA" id="ARBA00023136"/>
    </source>
</evidence>
<dbReference type="InterPro" id="IPR044726">
    <property type="entry name" value="ABCC_6TM_D2"/>
</dbReference>
<feature type="transmembrane region" description="Helical" evidence="11">
    <location>
        <begin position="177"/>
        <end position="197"/>
    </location>
</feature>
<organism evidence="14 15">
    <name type="scientific">Klebsormidium nitens</name>
    <name type="common">Green alga</name>
    <name type="synonym">Ulothrix nitens</name>
    <dbReference type="NCBI Taxonomy" id="105231"/>
    <lineage>
        <taxon>Eukaryota</taxon>
        <taxon>Viridiplantae</taxon>
        <taxon>Streptophyta</taxon>
        <taxon>Klebsormidiophyceae</taxon>
        <taxon>Klebsormidiales</taxon>
        <taxon>Klebsormidiaceae</taxon>
        <taxon>Klebsormidium</taxon>
    </lineage>
</organism>
<feature type="domain" description="ABC transporter" evidence="12">
    <location>
        <begin position="520"/>
        <end position="748"/>
    </location>
</feature>
<feature type="compositionally biased region" description="Polar residues" evidence="10">
    <location>
        <begin position="480"/>
        <end position="507"/>
    </location>
</feature>
<dbReference type="Gene3D" id="1.20.1560.10">
    <property type="entry name" value="ABC transporter type 1, transmembrane domain"/>
    <property type="match status" value="2"/>
</dbReference>
<dbReference type="InterPro" id="IPR011527">
    <property type="entry name" value="ABC1_TM_dom"/>
</dbReference>
<keyword evidence="9 11" id="KW-0472">Membrane</keyword>
<evidence type="ECO:0000256" key="2">
    <source>
        <dbReference type="ARBA" id="ARBA00009726"/>
    </source>
</evidence>
<evidence type="ECO:0000256" key="6">
    <source>
        <dbReference type="ARBA" id="ARBA00022741"/>
    </source>
</evidence>
<dbReference type="SUPFAM" id="SSF52540">
    <property type="entry name" value="P-loop containing nucleoside triphosphate hydrolases"/>
    <property type="match status" value="2"/>
</dbReference>
<dbReference type="InterPro" id="IPR003439">
    <property type="entry name" value="ABC_transporter-like_ATP-bd"/>
</dbReference>
<feature type="transmembrane region" description="Helical" evidence="11">
    <location>
        <begin position="283"/>
        <end position="304"/>
    </location>
</feature>
<dbReference type="STRING" id="105231.A0A1Y1IEQ5"/>
<dbReference type="SUPFAM" id="SSF90123">
    <property type="entry name" value="ABC transporter transmembrane region"/>
    <property type="match status" value="2"/>
</dbReference>
<dbReference type="InterPro" id="IPR003593">
    <property type="entry name" value="AAA+_ATPase"/>
</dbReference>
<dbReference type="Gene3D" id="3.40.50.300">
    <property type="entry name" value="P-loop containing nucleotide triphosphate hydrolases"/>
    <property type="match status" value="2"/>
</dbReference>
<feature type="region of interest" description="Disordered" evidence="10">
    <location>
        <begin position="1"/>
        <end position="39"/>
    </location>
</feature>
<dbReference type="OMA" id="YSHEMIM"/>
<dbReference type="CDD" id="cd03250">
    <property type="entry name" value="ABCC_MRP_domain1"/>
    <property type="match status" value="1"/>
</dbReference>
<feature type="compositionally biased region" description="Low complexity" evidence="10">
    <location>
        <begin position="777"/>
        <end position="786"/>
    </location>
</feature>
<comment type="similarity">
    <text evidence="2">Belongs to the ABC transporter superfamily. ABCC family. Conjugate transporter (TC 3.A.1.208) subfamily.</text>
</comment>
<comment type="subcellular location">
    <subcellularLocation>
        <location evidence="1">Membrane</location>
        <topology evidence="1">Multi-pass membrane protein</topology>
    </subcellularLocation>
</comment>
<dbReference type="GO" id="GO:0140359">
    <property type="term" value="F:ABC-type transporter activity"/>
    <property type="evidence" value="ECO:0000318"/>
    <property type="project" value="GO_Central"/>
</dbReference>
<evidence type="ECO:0000256" key="3">
    <source>
        <dbReference type="ARBA" id="ARBA00022448"/>
    </source>
</evidence>
<feature type="compositionally biased region" description="Basic and acidic residues" evidence="10">
    <location>
        <begin position="751"/>
        <end position="766"/>
    </location>
</feature>
<dbReference type="FunFam" id="1.20.1560.10:FF:000006">
    <property type="entry name" value="ATP-binding cassette, sub-family C (CFTR/MRP), member 9"/>
    <property type="match status" value="1"/>
</dbReference>
<name>A0A1Y1IEQ5_KLENI</name>
<feature type="compositionally biased region" description="Acidic residues" evidence="10">
    <location>
        <begin position="741"/>
        <end position="750"/>
    </location>
</feature>
<gene>
    <name evidence="14" type="ORF">KFL_003370010</name>
</gene>
<dbReference type="PROSITE" id="PS50893">
    <property type="entry name" value="ABC_TRANSPORTER_2"/>
    <property type="match status" value="2"/>
</dbReference>
<feature type="transmembrane region" description="Helical" evidence="11">
    <location>
        <begin position="257"/>
        <end position="277"/>
    </location>
</feature>
<feature type="transmembrane region" description="Helical" evidence="11">
    <location>
        <begin position="1057"/>
        <end position="1084"/>
    </location>
</feature>
<evidence type="ECO:0000256" key="10">
    <source>
        <dbReference type="SAM" id="MobiDB-lite"/>
    </source>
</evidence>
<dbReference type="InterPro" id="IPR044746">
    <property type="entry name" value="ABCC_6TM_D1"/>
</dbReference>
<keyword evidence="3" id="KW-0813">Transport</keyword>
<dbReference type="FunFam" id="3.40.50.300:FF:000973">
    <property type="entry name" value="Multidrug resistance-associated protein 4"/>
    <property type="match status" value="1"/>
</dbReference>
<feature type="compositionally biased region" description="Basic and acidic residues" evidence="10">
    <location>
        <begin position="818"/>
        <end position="831"/>
    </location>
</feature>
<evidence type="ECO:0000256" key="5">
    <source>
        <dbReference type="ARBA" id="ARBA00022737"/>
    </source>
</evidence>
<dbReference type="Pfam" id="PF00664">
    <property type="entry name" value="ABC_membrane"/>
    <property type="match status" value="2"/>
</dbReference>
<evidence type="ECO:0000256" key="4">
    <source>
        <dbReference type="ARBA" id="ARBA00022692"/>
    </source>
</evidence>
<dbReference type="PANTHER" id="PTHR24223">
    <property type="entry name" value="ATP-BINDING CASSETTE SUB-FAMILY C"/>
    <property type="match status" value="1"/>
</dbReference>
<feature type="domain" description="ABC transporter" evidence="12">
    <location>
        <begin position="1256"/>
        <end position="1501"/>
    </location>
</feature>
<dbReference type="CDD" id="cd18580">
    <property type="entry name" value="ABC_6TM_ABCC_D2"/>
    <property type="match status" value="1"/>
</dbReference>
<dbReference type="Pfam" id="PF00005">
    <property type="entry name" value="ABC_tran"/>
    <property type="match status" value="2"/>
</dbReference>
<dbReference type="FunFam" id="1.20.1560.10:FF:000010">
    <property type="entry name" value="Multidrug resistance-associated ABC transporter"/>
    <property type="match status" value="1"/>
</dbReference>
<dbReference type="PROSITE" id="PS50929">
    <property type="entry name" value="ABC_TM1F"/>
    <property type="match status" value="2"/>
</dbReference>
<feature type="region of interest" description="Disordered" evidence="10">
    <location>
        <begin position="480"/>
        <end position="519"/>
    </location>
</feature>
<keyword evidence="8 11" id="KW-1133">Transmembrane helix</keyword>
<dbReference type="Proteomes" id="UP000054558">
    <property type="component" value="Unassembled WGS sequence"/>
</dbReference>
<keyword evidence="4 11" id="KW-0812">Transmembrane</keyword>
<dbReference type="InterPro" id="IPR027417">
    <property type="entry name" value="P-loop_NTPase"/>
</dbReference>
<dbReference type="OrthoDB" id="6500128at2759"/>
<feature type="region of interest" description="Disordered" evidence="10">
    <location>
        <begin position="740"/>
        <end position="831"/>
    </location>
</feature>
<dbReference type="InterPro" id="IPR050173">
    <property type="entry name" value="ABC_transporter_C-like"/>
</dbReference>
<dbReference type="GO" id="GO:0005524">
    <property type="term" value="F:ATP binding"/>
    <property type="evidence" value="ECO:0007669"/>
    <property type="project" value="UniProtKB-KW"/>
</dbReference>
<dbReference type="PROSITE" id="PS00211">
    <property type="entry name" value="ABC_TRANSPORTER_1"/>
    <property type="match status" value="2"/>
</dbReference>
<dbReference type="PANTHER" id="PTHR24223:SF401">
    <property type="entry name" value="ATP-BINDING CASSETTE TRANSPORTER SUBFAMILY C"/>
    <property type="match status" value="1"/>
</dbReference>
<feature type="domain" description="ABC transmembrane type-1" evidence="13">
    <location>
        <begin position="152"/>
        <end position="424"/>
    </location>
</feature>
<feature type="transmembrane region" description="Helical" evidence="11">
    <location>
        <begin position="936"/>
        <end position="956"/>
    </location>
</feature>
<feature type="domain" description="ABC transmembrane type-1" evidence="13">
    <location>
        <begin position="940"/>
        <end position="1216"/>
    </location>
</feature>
<evidence type="ECO:0000259" key="12">
    <source>
        <dbReference type="PROSITE" id="PS50893"/>
    </source>
</evidence>
<feature type="transmembrane region" description="Helical" evidence="11">
    <location>
        <begin position="399"/>
        <end position="423"/>
    </location>
</feature>
<dbReference type="GO" id="GO:0016020">
    <property type="term" value="C:membrane"/>
    <property type="evidence" value="ECO:0007669"/>
    <property type="project" value="UniProtKB-SubCell"/>
</dbReference>